<keyword evidence="6" id="KW-1185">Reference proteome</keyword>
<dbReference type="SMART" id="SM00908">
    <property type="entry name" value="Gal-bind_lectin"/>
    <property type="match status" value="1"/>
</dbReference>
<reference evidence="5" key="2">
    <citation type="submission" date="2025-09" db="UniProtKB">
        <authorList>
            <consortium name="Ensembl"/>
        </authorList>
    </citation>
    <scope>IDENTIFICATION</scope>
</reference>
<evidence type="ECO:0000313" key="5">
    <source>
        <dbReference type="Ensembl" id="ENSHCOP00000008033.1"/>
    </source>
</evidence>
<feature type="domain" description="Galectin" evidence="4">
    <location>
        <begin position="1"/>
        <end position="115"/>
    </location>
</feature>
<evidence type="ECO:0000259" key="4">
    <source>
        <dbReference type="PROSITE" id="PS51304"/>
    </source>
</evidence>
<reference evidence="5" key="1">
    <citation type="submission" date="2025-08" db="UniProtKB">
        <authorList>
            <consortium name="Ensembl"/>
        </authorList>
    </citation>
    <scope>IDENTIFICATION</scope>
</reference>
<accession>A0A3Q2XSZ5</accession>
<dbReference type="InterPro" id="IPR001079">
    <property type="entry name" value="Galectin_CRD"/>
</dbReference>
<proteinExistence type="predicted"/>
<keyword evidence="2 3" id="KW-0430">Lectin</keyword>
<protein>
    <recommendedName>
        <fullName evidence="3">Galectin</fullName>
    </recommendedName>
</protein>
<sequence length="115" mass="12789">MCVRVCVRVRADVCTYVCWHAHVQAVPFRGDIGGGMHPGRKLVVVAIVDSHPDNDVPFFPFIAGQPFKMEVECLSGGFRVFVDAQKLFDFQHRLAPLHLVDTLWIKGGVTITKLG</sequence>
<dbReference type="SUPFAM" id="SSF49899">
    <property type="entry name" value="Concanavalin A-like lectins/glucanases"/>
    <property type="match status" value="1"/>
</dbReference>
<evidence type="ECO:0000313" key="6">
    <source>
        <dbReference type="Proteomes" id="UP000264820"/>
    </source>
</evidence>
<dbReference type="Ensembl" id="ENSHCOT00000000976.1">
    <property type="protein sequence ID" value="ENSHCOP00000008033.1"/>
    <property type="gene ID" value="ENSHCOG00000010222.1"/>
</dbReference>
<dbReference type="Pfam" id="PF00337">
    <property type="entry name" value="Gal-bind_lectin"/>
    <property type="match status" value="1"/>
</dbReference>
<name>A0A3Q2XSZ5_HIPCM</name>
<evidence type="ECO:0000256" key="2">
    <source>
        <dbReference type="ARBA" id="ARBA00022734"/>
    </source>
</evidence>
<comment type="function">
    <text evidence="1">Does not bind lactose, and may not bind carbohydrates.</text>
</comment>
<dbReference type="PANTHER" id="PTHR11346">
    <property type="entry name" value="GALECTIN"/>
    <property type="match status" value="1"/>
</dbReference>
<dbReference type="Proteomes" id="UP000264820">
    <property type="component" value="Unplaced"/>
</dbReference>
<dbReference type="PANTHER" id="PTHR11346:SF98">
    <property type="entry name" value="GALECTIN-RELATED PROTEIN"/>
    <property type="match status" value="1"/>
</dbReference>
<dbReference type="InterPro" id="IPR044156">
    <property type="entry name" value="Galectin-like"/>
</dbReference>
<dbReference type="InterPro" id="IPR013320">
    <property type="entry name" value="ConA-like_dom_sf"/>
</dbReference>
<dbReference type="PROSITE" id="PS51304">
    <property type="entry name" value="GALECTIN"/>
    <property type="match status" value="1"/>
</dbReference>
<dbReference type="GO" id="GO:0030246">
    <property type="term" value="F:carbohydrate binding"/>
    <property type="evidence" value="ECO:0007669"/>
    <property type="project" value="UniProtKB-UniRule"/>
</dbReference>
<evidence type="ECO:0000256" key="3">
    <source>
        <dbReference type="RuleBase" id="RU102079"/>
    </source>
</evidence>
<dbReference type="AlphaFoldDB" id="A0A3Q2XSZ5"/>
<evidence type="ECO:0000256" key="1">
    <source>
        <dbReference type="ARBA" id="ARBA00003397"/>
    </source>
</evidence>
<organism evidence="5 6">
    <name type="scientific">Hippocampus comes</name>
    <name type="common">Tiger tail seahorse</name>
    <dbReference type="NCBI Taxonomy" id="109280"/>
    <lineage>
        <taxon>Eukaryota</taxon>
        <taxon>Metazoa</taxon>
        <taxon>Chordata</taxon>
        <taxon>Craniata</taxon>
        <taxon>Vertebrata</taxon>
        <taxon>Euteleostomi</taxon>
        <taxon>Actinopterygii</taxon>
        <taxon>Neopterygii</taxon>
        <taxon>Teleostei</taxon>
        <taxon>Neoteleostei</taxon>
        <taxon>Acanthomorphata</taxon>
        <taxon>Syngnathiaria</taxon>
        <taxon>Syngnathiformes</taxon>
        <taxon>Syngnathoidei</taxon>
        <taxon>Syngnathidae</taxon>
        <taxon>Hippocampus</taxon>
    </lineage>
</organism>
<dbReference type="SMART" id="SM00276">
    <property type="entry name" value="GLECT"/>
    <property type="match status" value="1"/>
</dbReference>
<dbReference type="Gene3D" id="2.60.120.200">
    <property type="match status" value="1"/>
</dbReference>